<comment type="caution">
    <text evidence="2">The sequence shown here is derived from an EMBL/GenBank/DDBJ whole genome shotgun (WGS) entry which is preliminary data.</text>
</comment>
<dbReference type="InterPro" id="IPR052929">
    <property type="entry name" value="RNase_H-like_EbsB-rel"/>
</dbReference>
<dbReference type="Gene3D" id="3.30.420.10">
    <property type="entry name" value="Ribonuclease H-like superfamily/Ribonuclease H"/>
    <property type="match status" value="1"/>
</dbReference>
<dbReference type="InterPro" id="IPR044730">
    <property type="entry name" value="RNase_H-like_dom_plant"/>
</dbReference>
<gene>
    <name evidence="2" type="ORF">BAE44_0017623</name>
</gene>
<organism evidence="2 3">
    <name type="scientific">Dichanthelium oligosanthes</name>
    <dbReference type="NCBI Taxonomy" id="888268"/>
    <lineage>
        <taxon>Eukaryota</taxon>
        <taxon>Viridiplantae</taxon>
        <taxon>Streptophyta</taxon>
        <taxon>Embryophyta</taxon>
        <taxon>Tracheophyta</taxon>
        <taxon>Spermatophyta</taxon>
        <taxon>Magnoliopsida</taxon>
        <taxon>Liliopsida</taxon>
        <taxon>Poales</taxon>
        <taxon>Poaceae</taxon>
        <taxon>PACMAD clade</taxon>
        <taxon>Panicoideae</taxon>
        <taxon>Panicodae</taxon>
        <taxon>Paniceae</taxon>
        <taxon>Dichantheliinae</taxon>
        <taxon>Dichanthelium</taxon>
    </lineage>
</organism>
<reference evidence="2 3" key="1">
    <citation type="submission" date="2016-09" db="EMBL/GenBank/DDBJ databases">
        <title>The draft genome of Dichanthelium oligosanthes: A C3 panicoid grass species.</title>
        <authorList>
            <person name="Studer A.J."/>
            <person name="Schnable J.C."/>
            <person name="Brutnell T.P."/>
        </authorList>
    </citation>
    <scope>NUCLEOTIDE SEQUENCE [LARGE SCALE GENOMIC DNA]</scope>
    <source>
        <strain evidence="3">cv. Kellogg 1175</strain>
        <tissue evidence="2">Leaf</tissue>
    </source>
</reference>
<dbReference type="SUPFAM" id="SSF53098">
    <property type="entry name" value="Ribonuclease H-like"/>
    <property type="match status" value="1"/>
</dbReference>
<keyword evidence="3" id="KW-1185">Reference proteome</keyword>
<dbReference type="GO" id="GO:0003676">
    <property type="term" value="F:nucleic acid binding"/>
    <property type="evidence" value="ECO:0007669"/>
    <property type="project" value="InterPro"/>
</dbReference>
<evidence type="ECO:0000313" key="3">
    <source>
        <dbReference type="Proteomes" id="UP000095767"/>
    </source>
</evidence>
<dbReference type="OrthoDB" id="690769at2759"/>
<dbReference type="EMBL" id="LWDX02048119">
    <property type="protein sequence ID" value="OEL21358.1"/>
    <property type="molecule type" value="Genomic_DNA"/>
</dbReference>
<dbReference type="AlphaFoldDB" id="A0A1E5V8B3"/>
<evidence type="ECO:0000259" key="1">
    <source>
        <dbReference type="Pfam" id="PF13456"/>
    </source>
</evidence>
<dbReference type="PANTHER" id="PTHR47074">
    <property type="entry name" value="BNAC02G40300D PROTEIN"/>
    <property type="match status" value="1"/>
</dbReference>
<dbReference type="PANTHER" id="PTHR47074:SF11">
    <property type="entry name" value="REVERSE TRANSCRIPTASE-LIKE PROTEIN"/>
    <property type="match status" value="1"/>
</dbReference>
<sequence length="107" mass="11790">MAGLGIVARNEKSEVVLTARKVVLSCGDAEEAEMLACREGLNLAIQWIHSPVILESDCQNACNALNSKLESRSRLAFLVQEAKLLAMSTERWTLISAEEIRIGLLMF</sequence>
<proteinExistence type="predicted"/>
<accession>A0A1E5V8B3</accession>
<dbReference type="Proteomes" id="UP000095767">
    <property type="component" value="Unassembled WGS sequence"/>
</dbReference>
<name>A0A1E5V8B3_9POAL</name>
<dbReference type="Pfam" id="PF13456">
    <property type="entry name" value="RVT_3"/>
    <property type="match status" value="1"/>
</dbReference>
<feature type="domain" description="RNase H type-1" evidence="1">
    <location>
        <begin position="2"/>
        <end position="91"/>
    </location>
</feature>
<evidence type="ECO:0000313" key="2">
    <source>
        <dbReference type="EMBL" id="OEL21358.1"/>
    </source>
</evidence>
<dbReference type="InterPro" id="IPR012337">
    <property type="entry name" value="RNaseH-like_sf"/>
</dbReference>
<dbReference type="STRING" id="888268.A0A1E5V8B3"/>
<dbReference type="CDD" id="cd06222">
    <property type="entry name" value="RNase_H_like"/>
    <property type="match status" value="1"/>
</dbReference>
<dbReference type="InterPro" id="IPR002156">
    <property type="entry name" value="RNaseH_domain"/>
</dbReference>
<dbReference type="InterPro" id="IPR036397">
    <property type="entry name" value="RNaseH_sf"/>
</dbReference>
<dbReference type="GO" id="GO:0004523">
    <property type="term" value="F:RNA-DNA hybrid ribonuclease activity"/>
    <property type="evidence" value="ECO:0007669"/>
    <property type="project" value="InterPro"/>
</dbReference>
<protein>
    <recommendedName>
        <fullName evidence="1">RNase H type-1 domain-containing protein</fullName>
    </recommendedName>
</protein>